<dbReference type="Proteomes" id="UP000623467">
    <property type="component" value="Unassembled WGS sequence"/>
</dbReference>
<organism evidence="1 2">
    <name type="scientific">Mycena sanguinolenta</name>
    <dbReference type="NCBI Taxonomy" id="230812"/>
    <lineage>
        <taxon>Eukaryota</taxon>
        <taxon>Fungi</taxon>
        <taxon>Dikarya</taxon>
        <taxon>Basidiomycota</taxon>
        <taxon>Agaricomycotina</taxon>
        <taxon>Agaricomycetes</taxon>
        <taxon>Agaricomycetidae</taxon>
        <taxon>Agaricales</taxon>
        <taxon>Marasmiineae</taxon>
        <taxon>Mycenaceae</taxon>
        <taxon>Mycena</taxon>
    </lineage>
</organism>
<comment type="caution">
    <text evidence="1">The sequence shown here is derived from an EMBL/GenBank/DDBJ whole genome shotgun (WGS) entry which is preliminary data.</text>
</comment>
<evidence type="ECO:0000313" key="2">
    <source>
        <dbReference type="Proteomes" id="UP000623467"/>
    </source>
</evidence>
<keyword evidence="2" id="KW-1185">Reference proteome</keyword>
<dbReference type="AlphaFoldDB" id="A0A8H6Y2Q8"/>
<dbReference type="EMBL" id="JACAZH010000013">
    <property type="protein sequence ID" value="KAF7351329.1"/>
    <property type="molecule type" value="Genomic_DNA"/>
</dbReference>
<dbReference type="OrthoDB" id="3145912at2759"/>
<accession>A0A8H6Y2Q8</accession>
<name>A0A8H6Y2Q8_9AGAR</name>
<reference evidence="1" key="1">
    <citation type="submission" date="2020-05" db="EMBL/GenBank/DDBJ databases">
        <title>Mycena genomes resolve the evolution of fungal bioluminescence.</title>
        <authorList>
            <person name="Tsai I.J."/>
        </authorList>
    </citation>
    <scope>NUCLEOTIDE SEQUENCE</scope>
    <source>
        <strain evidence="1">160909Yilan</strain>
    </source>
</reference>
<gene>
    <name evidence="1" type="ORF">MSAN_01564400</name>
</gene>
<sequence>MSTLPSELELQIFQLVARGSPYDAALRLRLMLVARRVQIWVEPFVYHCVAFSKVNNWDRLRRIVATKPRDFLARHVKSLCMPPKTVTLEEASEILLACTGVQRLAWWIDSFSDAPAAIPQTVQTLALCRLSMELAHFFCFAADLPNIHAHLTHLELIFCEEYTSAYPGTLDLACFPYLTHLALRSDSVRLYWPLDLVSSMLHSCGSLQILVLLDHVFGVAETVIRRPLNDPRAVLVITQDTLYDWEPSARPLPKRELLLGKGDMWERGEDVLRGNLHS</sequence>
<evidence type="ECO:0000313" key="1">
    <source>
        <dbReference type="EMBL" id="KAF7351329.1"/>
    </source>
</evidence>
<proteinExistence type="predicted"/>
<protein>
    <submittedName>
        <fullName evidence="1">Uncharacterized protein</fullName>
    </submittedName>
</protein>